<name>A0A8A3PKB2_9HELO</name>
<keyword evidence="2" id="KW-1185">Reference proteome</keyword>
<accession>A0A8A3PKB2</accession>
<reference evidence="1" key="1">
    <citation type="submission" date="2020-10" db="EMBL/GenBank/DDBJ databases">
        <title>Genome Sequence of Monilinia vaccinii-corymbosi Sheds Light on Mummy Berry Disease Infection of Blueberry and Mating Type.</title>
        <authorList>
            <person name="Yow A.G."/>
            <person name="Zhang Y."/>
            <person name="Bansal K."/>
            <person name="Eacker S.M."/>
            <person name="Sullivan S."/>
            <person name="Liachko I."/>
            <person name="Cubeta M.A."/>
            <person name="Rollins J.A."/>
            <person name="Ashrafi H."/>
        </authorList>
    </citation>
    <scope>NUCLEOTIDE SEQUENCE</scope>
    <source>
        <strain evidence="1">RL-1</strain>
    </source>
</reference>
<dbReference type="Proteomes" id="UP000672032">
    <property type="component" value="Chromosome 6"/>
</dbReference>
<dbReference type="AlphaFoldDB" id="A0A8A3PKB2"/>
<proteinExistence type="predicted"/>
<evidence type="ECO:0000313" key="1">
    <source>
        <dbReference type="EMBL" id="QSZ35802.1"/>
    </source>
</evidence>
<sequence>MLYVASTYNISEIKHDP</sequence>
<gene>
    <name evidence="1" type="ORF">DSL72_006924</name>
</gene>
<evidence type="ECO:0000313" key="2">
    <source>
        <dbReference type="Proteomes" id="UP000672032"/>
    </source>
</evidence>
<dbReference type="EMBL" id="CP063410">
    <property type="protein sequence ID" value="QSZ35802.1"/>
    <property type="molecule type" value="Genomic_DNA"/>
</dbReference>
<organism evidence="1 2">
    <name type="scientific">Monilinia vaccinii-corymbosi</name>
    <dbReference type="NCBI Taxonomy" id="61207"/>
    <lineage>
        <taxon>Eukaryota</taxon>
        <taxon>Fungi</taxon>
        <taxon>Dikarya</taxon>
        <taxon>Ascomycota</taxon>
        <taxon>Pezizomycotina</taxon>
        <taxon>Leotiomycetes</taxon>
        <taxon>Helotiales</taxon>
        <taxon>Sclerotiniaceae</taxon>
        <taxon>Monilinia</taxon>
    </lineage>
</organism>
<protein>
    <submittedName>
        <fullName evidence="1">Uncharacterized protein</fullName>
    </submittedName>
</protein>